<keyword evidence="3" id="KW-1185">Reference proteome</keyword>
<dbReference type="Gene3D" id="3.40.50.720">
    <property type="entry name" value="NAD(P)-binding Rossmann-like Domain"/>
    <property type="match status" value="1"/>
</dbReference>
<gene>
    <name evidence="2" type="ORF">NCCP602_04890</name>
</gene>
<dbReference type="InterPro" id="IPR036291">
    <property type="entry name" value="NAD(P)-bd_dom_sf"/>
</dbReference>
<dbReference type="Proteomes" id="UP001498238">
    <property type="component" value="Unassembled WGS sequence"/>
</dbReference>
<dbReference type="InterPro" id="IPR001509">
    <property type="entry name" value="Epimerase_deHydtase"/>
</dbReference>
<evidence type="ECO:0000313" key="2">
    <source>
        <dbReference type="EMBL" id="GAA0034528.1"/>
    </source>
</evidence>
<organism evidence="2 3">
    <name type="scientific">Brevibacterium metallidurans</name>
    <dbReference type="NCBI Taxonomy" id="1482676"/>
    <lineage>
        <taxon>Bacteria</taxon>
        <taxon>Bacillati</taxon>
        <taxon>Actinomycetota</taxon>
        <taxon>Actinomycetes</taxon>
        <taxon>Micrococcales</taxon>
        <taxon>Brevibacteriaceae</taxon>
        <taxon>Brevibacterium</taxon>
    </lineage>
</organism>
<feature type="domain" description="NAD-dependent epimerase/dehydratase" evidence="1">
    <location>
        <begin position="4"/>
        <end position="212"/>
    </location>
</feature>
<reference evidence="2 3" key="1">
    <citation type="submission" date="2024-01" db="EMBL/GenBank/DDBJ databases">
        <title>Characterization of antibiotic resistant novel bacterial strains and their environmental applications.</title>
        <authorList>
            <person name="Manzoor S."/>
            <person name="Abbas S."/>
            <person name="Arshad M."/>
            <person name="Ahmed I."/>
        </authorList>
    </citation>
    <scope>NUCLEOTIDE SEQUENCE [LARGE SCALE GENOMIC DNA]</scope>
    <source>
        <strain evidence="2 3">NCCP-602</strain>
    </source>
</reference>
<dbReference type="RefSeq" id="WP_339391499.1">
    <property type="nucleotide sequence ID" value="NZ_BAAAAF010000001.1"/>
</dbReference>
<protein>
    <submittedName>
        <fullName evidence="2">SDR family oxidoreductase</fullName>
    </submittedName>
</protein>
<evidence type="ECO:0000313" key="3">
    <source>
        <dbReference type="Proteomes" id="UP001498238"/>
    </source>
</evidence>
<proteinExistence type="predicted"/>
<evidence type="ECO:0000259" key="1">
    <source>
        <dbReference type="Pfam" id="PF01370"/>
    </source>
</evidence>
<accession>A0ABN0SJC3</accession>
<dbReference type="EMBL" id="BAAAAF010000001">
    <property type="protein sequence ID" value="GAA0034528.1"/>
    <property type="molecule type" value="Genomic_DNA"/>
</dbReference>
<dbReference type="Pfam" id="PF01370">
    <property type="entry name" value="Epimerase"/>
    <property type="match status" value="1"/>
</dbReference>
<sequence>MQTILGAGGPIADELARELHRNFTTDIRLVSRRPKQVNGTDELVAADLMDPASTERAVAGSSIAYLTVGLPMDSALWEERFPVMMRNVIDACKAQGTKLVFFDNTYMYPGTPAPQTESTGFAPGGRKGRVRAEIVTMLLEEMAAGTIEALIGRAPEFYGPGKTKSWSNMLVFDRIRAGKRPLVPVSATTKRSLIWTPDASRALALLSNTPDAYGQTWHLPIDENRQTYRQLIGIASAITGRRIGYTVLPLWVFKLGARFNPMLAEAAELLPRYRGDNIFDTSKFAARFPDFAVTTYREGEEAIFAQSDSA</sequence>
<name>A0ABN0SJC3_9MICO</name>
<dbReference type="SUPFAM" id="SSF51735">
    <property type="entry name" value="NAD(P)-binding Rossmann-fold domains"/>
    <property type="match status" value="1"/>
</dbReference>
<comment type="caution">
    <text evidence="2">The sequence shown here is derived from an EMBL/GenBank/DDBJ whole genome shotgun (WGS) entry which is preliminary data.</text>
</comment>